<keyword evidence="1" id="KW-0378">Hydrolase</keyword>
<dbReference type="Proteomes" id="UP001339911">
    <property type="component" value="Unassembled WGS sequence"/>
</dbReference>
<proteinExistence type="predicted"/>
<evidence type="ECO:0000256" key="2">
    <source>
        <dbReference type="SAM" id="MobiDB-lite"/>
    </source>
</evidence>
<dbReference type="CDD" id="cd05829">
    <property type="entry name" value="Sortase_F"/>
    <property type="match status" value="1"/>
</dbReference>
<dbReference type="InterPro" id="IPR005754">
    <property type="entry name" value="Sortase"/>
</dbReference>
<dbReference type="InterPro" id="IPR023365">
    <property type="entry name" value="Sortase_dom-sf"/>
</dbReference>
<evidence type="ECO:0000313" key="4">
    <source>
        <dbReference type="EMBL" id="MEE6306135.1"/>
    </source>
</evidence>
<sequence>MSQPSDATASGAGGRHGRPWRIAGTVLVALLALVGAGLVGAALNAPDPVAPPQPSAGAAPNDPDRPAAGDTGTGTDLGPAAPAPTAAPEGGSGATPAPAARVLARSEPIKITIPKIGVDATIMPVGLTPEGMVQVPPLTKAGLAGWYRPGPSPGEPGNSVIVGHVDSKEIGPAVFFRLGALLPGDSIQVIREDGSLATFAVEGVKSYPKSEFPTELVYGPTEAPGLRLVTCGGDFDERTGSYPDNVIAFARLAG</sequence>
<gene>
    <name evidence="4" type="ORF">V1634_04725</name>
</gene>
<dbReference type="EMBL" id="JAZGQL010000003">
    <property type="protein sequence ID" value="MEE6306135.1"/>
    <property type="molecule type" value="Genomic_DNA"/>
</dbReference>
<feature type="region of interest" description="Disordered" evidence="2">
    <location>
        <begin position="47"/>
        <end position="98"/>
    </location>
</feature>
<reference evidence="4 5" key="1">
    <citation type="submission" date="2024-01" db="EMBL/GenBank/DDBJ databases">
        <title>Genome insights into Plantactinospora veratri sp. nov.</title>
        <authorList>
            <person name="Wang L."/>
        </authorList>
    </citation>
    <scope>NUCLEOTIDE SEQUENCE [LARGE SCALE GENOMIC DNA]</scope>
    <source>
        <strain evidence="4 5">NEAU-FHS4</strain>
    </source>
</reference>
<keyword evidence="3" id="KW-0812">Transmembrane</keyword>
<feature type="compositionally biased region" description="Low complexity" evidence="2">
    <location>
        <begin position="68"/>
        <end position="98"/>
    </location>
</feature>
<dbReference type="NCBIfam" id="NF033748">
    <property type="entry name" value="class_F_sortase"/>
    <property type="match status" value="1"/>
</dbReference>
<dbReference type="Gene3D" id="2.40.260.10">
    <property type="entry name" value="Sortase"/>
    <property type="match status" value="1"/>
</dbReference>
<keyword evidence="5" id="KW-1185">Reference proteome</keyword>
<comment type="caution">
    <text evidence="4">The sequence shown here is derived from an EMBL/GenBank/DDBJ whole genome shotgun (WGS) entry which is preliminary data.</text>
</comment>
<evidence type="ECO:0000313" key="5">
    <source>
        <dbReference type="Proteomes" id="UP001339911"/>
    </source>
</evidence>
<dbReference type="RefSeq" id="WP_331206485.1">
    <property type="nucleotide sequence ID" value="NZ_JAZGQL010000003.1"/>
</dbReference>
<protein>
    <submittedName>
        <fullName evidence="4">Class F sortase</fullName>
    </submittedName>
</protein>
<keyword evidence="3" id="KW-0472">Membrane</keyword>
<dbReference type="InterPro" id="IPR042001">
    <property type="entry name" value="Sortase_F"/>
</dbReference>
<name>A0ABU7S886_9ACTN</name>
<feature type="transmembrane region" description="Helical" evidence="3">
    <location>
        <begin position="20"/>
        <end position="43"/>
    </location>
</feature>
<accession>A0ABU7S886</accession>
<evidence type="ECO:0000256" key="3">
    <source>
        <dbReference type="SAM" id="Phobius"/>
    </source>
</evidence>
<dbReference type="Pfam" id="PF04203">
    <property type="entry name" value="Sortase"/>
    <property type="match status" value="1"/>
</dbReference>
<organism evidence="4 5">
    <name type="scientific">Plantactinospora veratri</name>
    <dbReference type="NCBI Taxonomy" id="1436122"/>
    <lineage>
        <taxon>Bacteria</taxon>
        <taxon>Bacillati</taxon>
        <taxon>Actinomycetota</taxon>
        <taxon>Actinomycetes</taxon>
        <taxon>Micromonosporales</taxon>
        <taxon>Micromonosporaceae</taxon>
        <taxon>Plantactinospora</taxon>
    </lineage>
</organism>
<evidence type="ECO:0000256" key="1">
    <source>
        <dbReference type="ARBA" id="ARBA00022801"/>
    </source>
</evidence>
<keyword evidence="3" id="KW-1133">Transmembrane helix</keyword>
<dbReference type="SUPFAM" id="SSF63817">
    <property type="entry name" value="Sortase"/>
    <property type="match status" value="1"/>
</dbReference>